<accession>A0ABU1RSX9</accession>
<dbReference type="Gene3D" id="3.40.250.10">
    <property type="entry name" value="Rhodanese-like domain"/>
    <property type="match status" value="1"/>
</dbReference>
<dbReference type="EMBL" id="JAVDTT010000002">
    <property type="protein sequence ID" value="MDR6841219.1"/>
    <property type="molecule type" value="Genomic_DNA"/>
</dbReference>
<comment type="caution">
    <text evidence="2">The sequence shown here is derived from an EMBL/GenBank/DDBJ whole genome shotgun (WGS) entry which is preliminary data.</text>
</comment>
<organism evidence="2 3">
    <name type="scientific">Pseudoxanthomonas sacheonensis</name>
    <dbReference type="NCBI Taxonomy" id="443615"/>
    <lineage>
        <taxon>Bacteria</taxon>
        <taxon>Pseudomonadati</taxon>
        <taxon>Pseudomonadota</taxon>
        <taxon>Gammaproteobacteria</taxon>
        <taxon>Lysobacterales</taxon>
        <taxon>Lysobacteraceae</taxon>
        <taxon>Pseudoxanthomonas</taxon>
    </lineage>
</organism>
<feature type="domain" description="Rhodanese" evidence="1">
    <location>
        <begin position="192"/>
        <end position="282"/>
    </location>
</feature>
<dbReference type="SMART" id="SM00450">
    <property type="entry name" value="RHOD"/>
    <property type="match status" value="1"/>
</dbReference>
<dbReference type="Pfam" id="PF00581">
    <property type="entry name" value="Rhodanese"/>
    <property type="match status" value="1"/>
</dbReference>
<evidence type="ECO:0000313" key="2">
    <source>
        <dbReference type="EMBL" id="MDR6841219.1"/>
    </source>
</evidence>
<dbReference type="InterPro" id="IPR036873">
    <property type="entry name" value="Rhodanese-like_dom_sf"/>
</dbReference>
<dbReference type="InterPro" id="IPR001763">
    <property type="entry name" value="Rhodanese-like_dom"/>
</dbReference>
<proteinExistence type="predicted"/>
<keyword evidence="3" id="KW-1185">Reference proteome</keyword>
<name>A0ABU1RSX9_9GAMM</name>
<dbReference type="RefSeq" id="WP_310091813.1">
    <property type="nucleotide sequence ID" value="NZ_JAVDTT010000002.1"/>
</dbReference>
<dbReference type="PANTHER" id="PTHR44086">
    <property type="entry name" value="THIOSULFATE SULFURTRANSFERASE RDL2, MITOCHONDRIAL-RELATED"/>
    <property type="match status" value="1"/>
</dbReference>
<protein>
    <submittedName>
        <fullName evidence="2">Rhodanese-related sulfurtransferase</fullName>
    </submittedName>
</protein>
<dbReference type="CDD" id="cd00158">
    <property type="entry name" value="RHOD"/>
    <property type="match status" value="1"/>
</dbReference>
<dbReference type="Proteomes" id="UP001254759">
    <property type="component" value="Unassembled WGS sequence"/>
</dbReference>
<dbReference type="SUPFAM" id="SSF52821">
    <property type="entry name" value="Rhodanese/Cell cycle control phosphatase"/>
    <property type="match status" value="1"/>
</dbReference>
<dbReference type="Pfam" id="PF09828">
    <property type="entry name" value="ChrB_C"/>
    <property type="match status" value="1"/>
</dbReference>
<dbReference type="PANTHER" id="PTHR44086:SF10">
    <property type="entry name" value="THIOSULFATE SULFURTRANSFERASE_RHODANESE-LIKE DOMAIN-CONTAINING PROTEIN 3"/>
    <property type="match status" value="1"/>
</dbReference>
<evidence type="ECO:0000313" key="3">
    <source>
        <dbReference type="Proteomes" id="UP001254759"/>
    </source>
</evidence>
<dbReference type="InterPro" id="IPR018634">
    <property type="entry name" value="ChrB_C"/>
</dbReference>
<reference evidence="2 3" key="1">
    <citation type="submission" date="2023-07" db="EMBL/GenBank/DDBJ databases">
        <title>Sorghum-associated microbial communities from plants grown in Nebraska, USA.</title>
        <authorList>
            <person name="Schachtman D."/>
        </authorList>
    </citation>
    <scope>NUCLEOTIDE SEQUENCE [LARGE SCALE GENOMIC DNA]</scope>
    <source>
        <strain evidence="2 3">BE107</strain>
    </source>
</reference>
<dbReference type="PROSITE" id="PS50206">
    <property type="entry name" value="RHODANESE_3"/>
    <property type="match status" value="1"/>
</dbReference>
<dbReference type="InterPro" id="IPR001307">
    <property type="entry name" value="Thiosulphate_STrfase_CS"/>
</dbReference>
<dbReference type="PROSITE" id="PS00380">
    <property type="entry name" value="RHODANESE_1"/>
    <property type="match status" value="1"/>
</dbReference>
<gene>
    <name evidence="2" type="ORF">J2W94_001504</name>
</gene>
<evidence type="ECO:0000259" key="1">
    <source>
        <dbReference type="PROSITE" id="PS50206"/>
    </source>
</evidence>
<sequence length="313" mass="34061">MSVTLLTGCGAEPVVYVTEHGLGPDKWATAWLLTKRISPGAQLNVVDIGKELPQGIAFDVPGSAMQRQGKLSAFEIVSANHQLDDPDTRRFGRIVHDIEIGAWGAAADADSPVVERAFRSLQERYGRDTTLPACYLKFFDAVHSAIRDARESSKAISSDALAVDCDQIATQPAPGQIVAQVPIEHLLAEMKRGKSVVFVDVREEDEFLEGHIPGALNLPIRDLDESVVQRVQSADYVVSYCIKDFRGFEMAKALKDAGVQNSVILNPFGIRGWVEEGLPTIGSAAMTEVDGQRRFTECIDSPNTCKAKATAKH</sequence>